<accession>A0ABD5YNP6</accession>
<organism evidence="6 7">
    <name type="scientific">Halocatena marina</name>
    <dbReference type="NCBI Taxonomy" id="2934937"/>
    <lineage>
        <taxon>Archaea</taxon>
        <taxon>Methanobacteriati</taxon>
        <taxon>Methanobacteriota</taxon>
        <taxon>Stenosarchaea group</taxon>
        <taxon>Halobacteria</taxon>
        <taxon>Halobacteriales</taxon>
        <taxon>Natronomonadaceae</taxon>
        <taxon>Halocatena</taxon>
    </lineage>
</organism>
<keyword evidence="2" id="KW-0479">Metal-binding</keyword>
<evidence type="ECO:0000256" key="1">
    <source>
        <dbReference type="ARBA" id="ARBA00001947"/>
    </source>
</evidence>
<sequence length="288" mass="31671">MKRRTYIVGAASIGLSIPIVGESGRERKDGHIRNRNKNENEMQAIRNGRAASTDPEPAYTLLDGTKYETEVYVIDAPESGPTGVVIGGMHGDERSGYHAAAAVSRWQFDAGRVVVLPQANQPAIKAKTRHGVGGDLNRKFPPGDEPTTTLAQAIWNDVVLRSEPDFLLDLHRSKGIYRFHDSFVGQAIYPTDVGDAPSNAVDTIASLNADVVPWYMPYHDFKRGNVMHGTSPLLAHKAGGDLQVPAYIVETTTFLTDLDTRTRWTKRAAEKLLSLHGINRATETERNK</sequence>
<dbReference type="InterPro" id="IPR055438">
    <property type="entry name" value="AstE_AspA_cat"/>
</dbReference>
<dbReference type="GeneID" id="76200562"/>
<keyword evidence="4" id="KW-0862">Zinc</keyword>
<comment type="cofactor">
    <cofactor evidence="1">
        <name>Zn(2+)</name>
        <dbReference type="ChEBI" id="CHEBI:29105"/>
    </cofactor>
</comment>
<keyword evidence="7" id="KW-1185">Reference proteome</keyword>
<dbReference type="GO" id="GO:0046872">
    <property type="term" value="F:metal ion binding"/>
    <property type="evidence" value="ECO:0007669"/>
    <property type="project" value="UniProtKB-KW"/>
</dbReference>
<keyword evidence="3" id="KW-0378">Hydrolase</keyword>
<dbReference type="Pfam" id="PF24827">
    <property type="entry name" value="AstE_AspA_cat"/>
    <property type="match status" value="1"/>
</dbReference>
<dbReference type="GO" id="GO:0016787">
    <property type="term" value="F:hydrolase activity"/>
    <property type="evidence" value="ECO:0007669"/>
    <property type="project" value="UniProtKB-KW"/>
</dbReference>
<dbReference type="SUPFAM" id="SSF53187">
    <property type="entry name" value="Zn-dependent exopeptidases"/>
    <property type="match status" value="1"/>
</dbReference>
<evidence type="ECO:0000256" key="4">
    <source>
        <dbReference type="ARBA" id="ARBA00022833"/>
    </source>
</evidence>
<gene>
    <name evidence="6" type="ORF">ACFQL7_14365</name>
</gene>
<protein>
    <submittedName>
        <fullName evidence="6">Succinylglutamate desuccinylase/aspartoacylase family protein</fullName>
    </submittedName>
</protein>
<evidence type="ECO:0000313" key="6">
    <source>
        <dbReference type="EMBL" id="MFC7190896.1"/>
    </source>
</evidence>
<evidence type="ECO:0000259" key="5">
    <source>
        <dbReference type="Pfam" id="PF24827"/>
    </source>
</evidence>
<dbReference type="Gene3D" id="3.40.630.10">
    <property type="entry name" value="Zn peptidases"/>
    <property type="match status" value="1"/>
</dbReference>
<evidence type="ECO:0000256" key="2">
    <source>
        <dbReference type="ARBA" id="ARBA00022723"/>
    </source>
</evidence>
<proteinExistence type="predicted"/>
<dbReference type="EMBL" id="JBHTAX010000001">
    <property type="protein sequence ID" value="MFC7190896.1"/>
    <property type="molecule type" value="Genomic_DNA"/>
</dbReference>
<comment type="caution">
    <text evidence="6">The sequence shown here is derived from an EMBL/GenBank/DDBJ whole genome shotgun (WGS) entry which is preliminary data.</text>
</comment>
<reference evidence="6 7" key="1">
    <citation type="journal article" date="2019" name="Int. J. Syst. Evol. Microbiol.">
        <title>The Global Catalogue of Microorganisms (GCM) 10K type strain sequencing project: providing services to taxonomists for standard genome sequencing and annotation.</title>
        <authorList>
            <consortium name="The Broad Institute Genomics Platform"/>
            <consortium name="The Broad Institute Genome Sequencing Center for Infectious Disease"/>
            <person name="Wu L."/>
            <person name="Ma J."/>
        </authorList>
    </citation>
    <scope>NUCLEOTIDE SEQUENCE [LARGE SCALE GENOMIC DNA]</scope>
    <source>
        <strain evidence="6 7">RDMS1</strain>
    </source>
</reference>
<feature type="domain" description="Succinylglutamate desuccinylase/Aspartoacylase catalytic" evidence="5">
    <location>
        <begin position="80"/>
        <end position="173"/>
    </location>
</feature>
<dbReference type="Proteomes" id="UP001596417">
    <property type="component" value="Unassembled WGS sequence"/>
</dbReference>
<evidence type="ECO:0000256" key="3">
    <source>
        <dbReference type="ARBA" id="ARBA00022801"/>
    </source>
</evidence>
<name>A0ABD5YNP6_9EURY</name>
<evidence type="ECO:0000313" key="7">
    <source>
        <dbReference type="Proteomes" id="UP001596417"/>
    </source>
</evidence>
<dbReference type="RefSeq" id="WP_264555877.1">
    <property type="nucleotide sequence ID" value="NZ_CP109979.1"/>
</dbReference>
<dbReference type="AlphaFoldDB" id="A0ABD5YNP6"/>